<dbReference type="Gramene" id="MELO3C004317.2.1">
    <property type="protein sequence ID" value="MELO3C004317.2.1"/>
    <property type="gene ID" value="MELO3C004317.2"/>
</dbReference>
<keyword evidence="3" id="KW-0547">Nucleotide-binding</keyword>
<evidence type="ECO:0000256" key="4">
    <source>
        <dbReference type="ARBA" id="ARBA00022821"/>
    </source>
</evidence>
<evidence type="ECO:0000256" key="1">
    <source>
        <dbReference type="ARBA" id="ARBA00022614"/>
    </source>
</evidence>
<dbReference type="InterPro" id="IPR036388">
    <property type="entry name" value="WH-like_DNA-bd_sf"/>
</dbReference>
<protein>
    <recommendedName>
        <fullName evidence="8">Disease resistance protein</fullName>
    </recommendedName>
</protein>
<evidence type="ECO:0000256" key="2">
    <source>
        <dbReference type="ARBA" id="ARBA00022737"/>
    </source>
</evidence>
<dbReference type="PANTHER" id="PTHR33463">
    <property type="entry name" value="NB-ARC DOMAIN-CONTAINING PROTEIN-RELATED"/>
    <property type="match status" value="1"/>
</dbReference>
<keyword evidence="2" id="KW-0677">Repeat</keyword>
<accession>A0A9I9CIY3</accession>
<dbReference type="PRINTS" id="PR00364">
    <property type="entry name" value="DISEASERSIST"/>
</dbReference>
<evidence type="ECO:0000259" key="6">
    <source>
        <dbReference type="Pfam" id="PF23598"/>
    </source>
</evidence>
<dbReference type="Gene3D" id="1.10.8.430">
    <property type="entry name" value="Helical domain of apoptotic protease-activating factors"/>
    <property type="match status" value="1"/>
</dbReference>
<dbReference type="SUPFAM" id="SSF52058">
    <property type="entry name" value="L domain-like"/>
    <property type="match status" value="1"/>
</dbReference>
<proteinExistence type="predicted"/>
<feature type="domain" description="Disease resistance R13L4/SHOC-2-like LRR" evidence="6">
    <location>
        <begin position="240"/>
        <end position="439"/>
    </location>
</feature>
<dbReference type="AlphaFoldDB" id="A0A9I9CIY3"/>
<dbReference type="Gene3D" id="3.80.10.10">
    <property type="entry name" value="Ribonuclease Inhibitor"/>
    <property type="match status" value="1"/>
</dbReference>
<feature type="domain" description="Disease resistance protein winged helix" evidence="5">
    <location>
        <begin position="93"/>
        <end position="162"/>
    </location>
</feature>
<evidence type="ECO:0000256" key="3">
    <source>
        <dbReference type="ARBA" id="ARBA00022741"/>
    </source>
</evidence>
<dbReference type="GO" id="GO:0005524">
    <property type="term" value="F:ATP binding"/>
    <property type="evidence" value="ECO:0007669"/>
    <property type="project" value="UniProtKB-KW"/>
</dbReference>
<dbReference type="SUPFAM" id="SSF52540">
    <property type="entry name" value="P-loop containing nucleoside triphosphate hydrolases"/>
    <property type="match status" value="1"/>
</dbReference>
<dbReference type="GO" id="GO:0006952">
    <property type="term" value="P:defense response"/>
    <property type="evidence" value="ECO:0007669"/>
    <property type="project" value="UniProtKB-KW"/>
</dbReference>
<dbReference type="InterPro" id="IPR032675">
    <property type="entry name" value="LRR_dom_sf"/>
</dbReference>
<organism evidence="7">
    <name type="scientific">Cucumis melo</name>
    <name type="common">Muskmelon</name>
    <dbReference type="NCBI Taxonomy" id="3656"/>
    <lineage>
        <taxon>Eukaryota</taxon>
        <taxon>Viridiplantae</taxon>
        <taxon>Streptophyta</taxon>
        <taxon>Embryophyta</taxon>
        <taxon>Tracheophyta</taxon>
        <taxon>Spermatophyta</taxon>
        <taxon>Magnoliopsida</taxon>
        <taxon>eudicotyledons</taxon>
        <taxon>Gunneridae</taxon>
        <taxon>Pentapetalae</taxon>
        <taxon>rosids</taxon>
        <taxon>fabids</taxon>
        <taxon>Cucurbitales</taxon>
        <taxon>Cucurbitaceae</taxon>
        <taxon>Benincaseae</taxon>
        <taxon>Cucumis</taxon>
    </lineage>
</organism>
<keyword evidence="4" id="KW-0611">Plant defense</keyword>
<dbReference type="EnsemblPlants" id="MELO3C004317.2.1">
    <property type="protein sequence ID" value="MELO3C004317.2.1"/>
    <property type="gene ID" value="MELO3C004317.2"/>
</dbReference>
<evidence type="ECO:0000313" key="7">
    <source>
        <dbReference type="EnsemblPlants" id="MELO3C004317.2.1"/>
    </source>
</evidence>
<dbReference type="InterPro" id="IPR055414">
    <property type="entry name" value="LRR_R13L4/SHOC2-like"/>
</dbReference>
<dbReference type="PANTHER" id="PTHR33463:SF203">
    <property type="entry name" value="AAA+ ATPASE DOMAIN-CONTAINING PROTEIN"/>
    <property type="match status" value="1"/>
</dbReference>
<dbReference type="InterPro" id="IPR027417">
    <property type="entry name" value="P-loop_NTPase"/>
</dbReference>
<dbReference type="InterPro" id="IPR050905">
    <property type="entry name" value="Plant_NBS-LRR"/>
</dbReference>
<dbReference type="GO" id="GO:0043531">
    <property type="term" value="F:ADP binding"/>
    <property type="evidence" value="ECO:0007669"/>
    <property type="project" value="InterPro"/>
</dbReference>
<evidence type="ECO:0008006" key="8">
    <source>
        <dbReference type="Google" id="ProtNLM"/>
    </source>
</evidence>
<reference evidence="7" key="1">
    <citation type="submission" date="2023-03" db="UniProtKB">
        <authorList>
            <consortium name="EnsemblPlants"/>
        </authorList>
    </citation>
    <scope>IDENTIFICATION</scope>
</reference>
<sequence>MAGEIVEARDLKPIAIQIVRECAGLPIAITTVAKALRNKPSDIWNDALNQLKSVDVGIANIGEMERRVYLPLKLSYDYLGYEEVKLLFLLCSMFPEDFTIDEEELHVYAIGMGFLHGVNTVEKVRCRIKKLVEDLISSSLLQQYSEYGCNYVKMHDMIRDVALSIASKNEHVRTLSYVKRSNEEWEEEKLSGNHTAVFIDGLHYPLPKLTLPKVQLLRLVGQSWEHKFVSVVETLFEEMKELKGLVLENVNISLMQRPFDLYSLANIRVLLLQRCQLLGSIDWIGELKKLEILDFSESNITQIPTTMSQLTQLKVLNLSSCEELEVIPPNILSKLTKLEELNLETFDRWEGEEWYEGRKNASLSELKCLRHLYALNLTIQDEEIMPKDLFLAEELKLQKFNICIGCQSMYTFGPPNRIKNFIAMEMESGRCLDDWIKNLLKRSDNVCLKGSICSKVLHSELVGTNDFVNLKYLYLYDNSKFQYFINVSNTINIEESFFSEMKALLLA</sequence>
<evidence type="ECO:0000259" key="5">
    <source>
        <dbReference type="Pfam" id="PF23559"/>
    </source>
</evidence>
<keyword evidence="1" id="KW-0433">Leucine-rich repeat</keyword>
<dbReference type="Gene3D" id="1.10.10.10">
    <property type="entry name" value="Winged helix-like DNA-binding domain superfamily/Winged helix DNA-binding domain"/>
    <property type="match status" value="1"/>
</dbReference>
<name>A0A9I9CIY3_CUCME</name>
<dbReference type="InterPro" id="IPR042197">
    <property type="entry name" value="Apaf_helical"/>
</dbReference>
<dbReference type="Pfam" id="PF23598">
    <property type="entry name" value="LRR_14"/>
    <property type="match status" value="1"/>
</dbReference>
<dbReference type="Pfam" id="PF23559">
    <property type="entry name" value="WHD_DRP"/>
    <property type="match status" value="1"/>
</dbReference>
<dbReference type="InterPro" id="IPR058922">
    <property type="entry name" value="WHD_DRP"/>
</dbReference>